<gene>
    <name evidence="3" type="ORF">I316_07315</name>
</gene>
<dbReference type="OrthoDB" id="3981028at2759"/>
<evidence type="ECO:0000313" key="4">
    <source>
        <dbReference type="Proteomes" id="UP000092666"/>
    </source>
</evidence>
<protein>
    <submittedName>
        <fullName evidence="3">Uncharacterized protein</fullName>
    </submittedName>
</protein>
<feature type="region of interest" description="Disordered" evidence="1">
    <location>
        <begin position="1"/>
        <end position="37"/>
    </location>
</feature>
<reference evidence="4" key="2">
    <citation type="submission" date="2013-12" db="EMBL/GenBank/DDBJ databases">
        <title>Evolution of pathogenesis and genome organization in the Tremellales.</title>
        <authorList>
            <person name="Cuomo C."/>
            <person name="Litvintseva A."/>
            <person name="Heitman J."/>
            <person name="Chen Y."/>
            <person name="Sun S."/>
            <person name="Springer D."/>
            <person name="Dromer F."/>
            <person name="Young S."/>
            <person name="Zeng Q."/>
            <person name="Chapman S."/>
            <person name="Gujja S."/>
            <person name="Saif S."/>
            <person name="Birren B."/>
        </authorList>
    </citation>
    <scope>NUCLEOTIDE SEQUENCE [LARGE SCALE GENOMIC DNA]</scope>
    <source>
        <strain evidence="4">BCC8398</strain>
    </source>
</reference>
<feature type="compositionally biased region" description="Low complexity" evidence="1">
    <location>
        <begin position="17"/>
        <end position="36"/>
    </location>
</feature>
<evidence type="ECO:0000256" key="1">
    <source>
        <dbReference type="SAM" id="MobiDB-lite"/>
    </source>
</evidence>
<sequence length="593" mass="65250">MPPPRSAGSKPKPRQVSSPSSSTSTSTSAEGAPSSTCSAATSVADTQIEALYNTAVQCFVRRDHLKTQATLSRLLDTLGRIRRGGRSRPRWYNLNQEATKESEATRQGSEDSSVPVFGGEREIHEEWMIKSLKLLISSTASLYDDPPSDSALLKSHLPEDLSQLIPSSVLNSTSTSPDRLLTYLHHRCRDAFYLDQAPDPVENGTRTDDVGDSPSALLLPPQILSTLILASLKLRPSSPALDYTHRVCEEWFANLPDSFILSISPQNQLNGHQTRKSSGDKSRHEAIQRRKVESAREGYIKVVELFVGEMLSREGEWEMARGFLDGEVVMSSKRKEALYRHLRSLQTNAAQRQSLADTAPSPSASLVLPVPSTDNVPSENSSDTTRPNHSARSRTNRRTESTSSTSSSSSERTARPGTGHIGLSASRPADLGENGGGKMGWDTKGKGKATSDGPAVREGDAPSIDSSRGYGRPQPIASRRTHLQSIMNLLPSSMSAFLGPYIEKSSLSYALAFPLPILFMITVLVRYRRRRLAAGLSGIAGGSVTSNVNDVRSRLRTIRAQERGWWEWFVYYVRWWIYKSLGVWKLGMTITYV</sequence>
<keyword evidence="4" id="KW-1185">Reference proteome</keyword>
<feature type="compositionally biased region" description="Basic and acidic residues" evidence="1">
    <location>
        <begin position="277"/>
        <end position="287"/>
    </location>
</feature>
<organism evidence="3 4">
    <name type="scientific">Kwoniella heveanensis BCC8398</name>
    <dbReference type="NCBI Taxonomy" id="1296120"/>
    <lineage>
        <taxon>Eukaryota</taxon>
        <taxon>Fungi</taxon>
        <taxon>Dikarya</taxon>
        <taxon>Basidiomycota</taxon>
        <taxon>Agaricomycotina</taxon>
        <taxon>Tremellomycetes</taxon>
        <taxon>Tremellales</taxon>
        <taxon>Cryptococcaceae</taxon>
        <taxon>Kwoniella</taxon>
    </lineage>
</organism>
<evidence type="ECO:0000313" key="3">
    <source>
        <dbReference type="EMBL" id="OCF31044.1"/>
    </source>
</evidence>
<accession>A0A1B9GIX5</accession>
<feature type="region of interest" description="Disordered" evidence="1">
    <location>
        <begin position="86"/>
        <end position="116"/>
    </location>
</feature>
<feature type="transmembrane region" description="Helical" evidence="2">
    <location>
        <begin position="507"/>
        <end position="527"/>
    </location>
</feature>
<name>A0A1B9GIX5_9TREE</name>
<dbReference type="STRING" id="1296120.A0A1B9GIX5"/>
<feature type="compositionally biased region" description="Low complexity" evidence="1">
    <location>
        <begin position="401"/>
        <end position="411"/>
    </location>
</feature>
<dbReference type="EMBL" id="KV700138">
    <property type="protein sequence ID" value="OCF31044.1"/>
    <property type="molecule type" value="Genomic_DNA"/>
</dbReference>
<keyword evidence="2" id="KW-1133">Transmembrane helix</keyword>
<feature type="region of interest" description="Disordered" evidence="1">
    <location>
        <begin position="350"/>
        <end position="475"/>
    </location>
</feature>
<evidence type="ECO:0000256" key="2">
    <source>
        <dbReference type="SAM" id="Phobius"/>
    </source>
</evidence>
<reference evidence="3 4" key="1">
    <citation type="submission" date="2013-07" db="EMBL/GenBank/DDBJ databases">
        <title>The Genome Sequence of Cryptococcus heveanensis BCC8398.</title>
        <authorList>
            <consortium name="The Broad Institute Genome Sequencing Platform"/>
            <person name="Cuomo C."/>
            <person name="Litvintseva A."/>
            <person name="Chen Y."/>
            <person name="Heitman J."/>
            <person name="Sun S."/>
            <person name="Springer D."/>
            <person name="Dromer F."/>
            <person name="Young S.K."/>
            <person name="Zeng Q."/>
            <person name="Gargeya S."/>
            <person name="Fitzgerald M."/>
            <person name="Abouelleil A."/>
            <person name="Alvarado L."/>
            <person name="Berlin A.M."/>
            <person name="Chapman S.B."/>
            <person name="Dewar J."/>
            <person name="Goldberg J."/>
            <person name="Griggs A."/>
            <person name="Gujja S."/>
            <person name="Hansen M."/>
            <person name="Howarth C."/>
            <person name="Imamovic A."/>
            <person name="Larimer J."/>
            <person name="McCowan C."/>
            <person name="Murphy C."/>
            <person name="Pearson M."/>
            <person name="Priest M."/>
            <person name="Roberts A."/>
            <person name="Saif S."/>
            <person name="Shea T."/>
            <person name="Sykes S."/>
            <person name="Wortman J."/>
            <person name="Nusbaum C."/>
            <person name="Birren B."/>
        </authorList>
    </citation>
    <scope>NUCLEOTIDE SEQUENCE [LARGE SCALE GENOMIC DNA]</scope>
    <source>
        <strain evidence="3 4">BCC8398</strain>
    </source>
</reference>
<feature type="compositionally biased region" description="Low complexity" evidence="1">
    <location>
        <begin position="359"/>
        <end position="372"/>
    </location>
</feature>
<feature type="region of interest" description="Disordered" evidence="1">
    <location>
        <begin position="266"/>
        <end position="287"/>
    </location>
</feature>
<keyword evidence="2" id="KW-0812">Transmembrane</keyword>
<feature type="compositionally biased region" description="Polar residues" evidence="1">
    <location>
        <begin position="373"/>
        <end position="388"/>
    </location>
</feature>
<keyword evidence="2" id="KW-0472">Membrane</keyword>
<proteinExistence type="predicted"/>
<dbReference type="Proteomes" id="UP000092666">
    <property type="component" value="Unassembled WGS sequence"/>
</dbReference>
<dbReference type="AlphaFoldDB" id="A0A1B9GIX5"/>